<name>A0A1I0L9J7_9BACT</name>
<reference evidence="5" key="1">
    <citation type="submission" date="2016-10" db="EMBL/GenBank/DDBJ databases">
        <authorList>
            <person name="Varghese N."/>
            <person name="Submissions S."/>
        </authorList>
    </citation>
    <scope>NUCLEOTIDE SEQUENCE [LARGE SCALE GENOMIC DNA]</scope>
    <source>
        <strain evidence="5">DSM 16858</strain>
    </source>
</reference>
<evidence type="ECO:0000313" key="5">
    <source>
        <dbReference type="Proteomes" id="UP000199181"/>
    </source>
</evidence>
<proteinExistence type="predicted"/>
<dbReference type="PANTHER" id="PTHR23422:SF9">
    <property type="entry name" value="ZN-DEPENDENT HYDROLASE"/>
    <property type="match status" value="1"/>
</dbReference>
<keyword evidence="5" id="KW-1185">Reference proteome</keyword>
<gene>
    <name evidence="4" type="ORF">SAMN05443639_12286</name>
</gene>
<keyword evidence="1" id="KW-0479">Metal-binding</keyword>
<evidence type="ECO:0000256" key="1">
    <source>
        <dbReference type="ARBA" id="ARBA00022723"/>
    </source>
</evidence>
<dbReference type="InterPro" id="IPR039461">
    <property type="entry name" value="Peptidase_M49"/>
</dbReference>
<sequence length="573" mass="63006">MTPPMTRTLLSLLPAVFLAGAAQAAEPAAPALPTAAQLQRMTARFAPVDLKADLSKLPENEKRALAKTIQAARLMDVLFLRQSWVGNEALLLDLLKDTSPLGRARLQAFLLNKGPWSRLDEGQPLLPGVPAEPPAQGNFYPAGATKEDVERWVKTLSEPQQREATGFYTTLRRAPDGKFITVPYSVEYQGELSQAAQLLREAAALTKQPTLQAFLTARADAFLSNDYYASEVAWMELDASIEPTIGPYEVYEDNWFNYKAAFEAFITLKDEVETQKLSRFSGELQWLEDRLPIDPKMRNPKLGALAPISVVNSVFSSGDANRGVQTAAFNLPNDERVTAEKGSKRVMLKNVQEAKFQQVLKPIAQVALPAKDRKDVSFDAFFTHILMHELMHGLGPHTITVNGKQTTVRQALQVSSSATEEAKADISGLWALQQLVNKGVLDKSLERTMYTTFLASAFRSIRFGIDEAHGKGVALQLNHFLDTGAVKVNADGTFSVVPEKMQASVESLTKQLMELQGRGDRAQAEALLAKQGVVRPEVKRVLDKLQNVPVDIAPRFVTADQLLQESGATAVQK</sequence>
<dbReference type="GO" id="GO:0005737">
    <property type="term" value="C:cytoplasm"/>
    <property type="evidence" value="ECO:0007669"/>
    <property type="project" value="TreeGrafter"/>
</dbReference>
<organism evidence="4 5">
    <name type="scientific">Stigmatella erecta</name>
    <dbReference type="NCBI Taxonomy" id="83460"/>
    <lineage>
        <taxon>Bacteria</taxon>
        <taxon>Pseudomonadati</taxon>
        <taxon>Myxococcota</taxon>
        <taxon>Myxococcia</taxon>
        <taxon>Myxococcales</taxon>
        <taxon>Cystobacterineae</taxon>
        <taxon>Archangiaceae</taxon>
        <taxon>Stigmatella</taxon>
    </lineage>
</organism>
<feature type="signal peptide" evidence="3">
    <location>
        <begin position="1"/>
        <end position="24"/>
    </location>
</feature>
<dbReference type="Gene3D" id="3.30.540.30">
    <property type="match status" value="1"/>
</dbReference>
<protein>
    <submittedName>
        <fullName evidence="4">Peptidase family M49</fullName>
    </submittedName>
</protein>
<keyword evidence="2" id="KW-0378">Hydrolase</keyword>
<dbReference type="AlphaFoldDB" id="A0A1I0L9J7"/>
<feature type="chain" id="PRO_5011726840" evidence="3">
    <location>
        <begin position="25"/>
        <end position="573"/>
    </location>
</feature>
<evidence type="ECO:0000313" key="4">
    <source>
        <dbReference type="EMBL" id="SEU36691.1"/>
    </source>
</evidence>
<evidence type="ECO:0000256" key="2">
    <source>
        <dbReference type="ARBA" id="ARBA00022801"/>
    </source>
</evidence>
<dbReference type="Pfam" id="PF03571">
    <property type="entry name" value="Peptidase_M49"/>
    <property type="match status" value="1"/>
</dbReference>
<keyword evidence="3" id="KW-0732">Signal</keyword>
<dbReference type="PANTHER" id="PTHR23422">
    <property type="entry name" value="DIPEPTIDYL PEPTIDASE III-RELATED"/>
    <property type="match status" value="1"/>
</dbReference>
<dbReference type="EMBL" id="FOIJ01000022">
    <property type="protein sequence ID" value="SEU36691.1"/>
    <property type="molecule type" value="Genomic_DNA"/>
</dbReference>
<accession>A0A1I0L9J7</accession>
<dbReference type="Proteomes" id="UP000199181">
    <property type="component" value="Unassembled WGS sequence"/>
</dbReference>
<evidence type="ECO:0000256" key="3">
    <source>
        <dbReference type="SAM" id="SignalP"/>
    </source>
</evidence>
<dbReference type="GO" id="GO:0046872">
    <property type="term" value="F:metal ion binding"/>
    <property type="evidence" value="ECO:0007669"/>
    <property type="project" value="UniProtKB-KW"/>
</dbReference>
<dbReference type="GO" id="GO:0008239">
    <property type="term" value="F:dipeptidyl-peptidase activity"/>
    <property type="evidence" value="ECO:0007669"/>
    <property type="project" value="TreeGrafter"/>
</dbReference>